<sequence>VPRDLCEIRAFVRWEEAGKPNDTTKAWQEEEFRRATEDLKREVASGTTLNAIRRRYGRAPVEGDDEAWRAPGVEAAEAKRVAEAVAFAASADLADATEERREERTAKKAVRKVESV</sequence>
<dbReference type="AlphaFoldDB" id="A4S126"/>
<dbReference type="RefSeq" id="XP_001419290.1">
    <property type="nucleotide sequence ID" value="XM_001419253.1"/>
</dbReference>
<proteinExistence type="predicted"/>
<dbReference type="GeneID" id="5003344"/>
<evidence type="ECO:0000313" key="4">
    <source>
        <dbReference type="Proteomes" id="UP000001568"/>
    </source>
</evidence>
<feature type="non-terminal residue" evidence="3">
    <location>
        <position position="1"/>
    </location>
</feature>
<evidence type="ECO:0000256" key="1">
    <source>
        <dbReference type="SAM" id="MobiDB-lite"/>
    </source>
</evidence>
<evidence type="ECO:0000259" key="2">
    <source>
        <dbReference type="Pfam" id="PF23229"/>
    </source>
</evidence>
<name>A4S126_OSTLU</name>
<gene>
    <name evidence="3" type="ORF">OSTLU_46284</name>
</gene>
<accession>A4S126</accession>
<dbReference type="OrthoDB" id="498982at2759"/>
<dbReference type="KEGG" id="olu:OSTLU_46284"/>
<dbReference type="Pfam" id="PF23229">
    <property type="entry name" value="DUF7067"/>
    <property type="match status" value="1"/>
</dbReference>
<organism evidence="3 4">
    <name type="scientific">Ostreococcus lucimarinus (strain CCE9901)</name>
    <dbReference type="NCBI Taxonomy" id="436017"/>
    <lineage>
        <taxon>Eukaryota</taxon>
        <taxon>Viridiplantae</taxon>
        <taxon>Chlorophyta</taxon>
        <taxon>Mamiellophyceae</taxon>
        <taxon>Mamiellales</taxon>
        <taxon>Bathycoccaceae</taxon>
        <taxon>Ostreococcus</taxon>
    </lineage>
</organism>
<feature type="compositionally biased region" description="Basic and acidic residues" evidence="1">
    <location>
        <begin position="97"/>
        <end position="116"/>
    </location>
</feature>
<keyword evidence="4" id="KW-1185">Reference proteome</keyword>
<feature type="non-terminal residue" evidence="3">
    <location>
        <position position="116"/>
    </location>
</feature>
<dbReference type="HOGENOM" id="CLU_2103203_0_0_1"/>
<evidence type="ECO:0000313" key="3">
    <source>
        <dbReference type="EMBL" id="ABO97583.1"/>
    </source>
</evidence>
<feature type="domain" description="DUF7067" evidence="2">
    <location>
        <begin position="4"/>
        <end position="56"/>
    </location>
</feature>
<protein>
    <recommendedName>
        <fullName evidence="2">DUF7067 domain-containing protein</fullName>
    </recommendedName>
</protein>
<reference evidence="3 4" key="1">
    <citation type="journal article" date="2007" name="Proc. Natl. Acad. Sci. U.S.A.">
        <title>The tiny eukaryote Ostreococcus provides genomic insights into the paradox of plankton speciation.</title>
        <authorList>
            <person name="Palenik B."/>
            <person name="Grimwood J."/>
            <person name="Aerts A."/>
            <person name="Rouze P."/>
            <person name="Salamov A."/>
            <person name="Putnam N."/>
            <person name="Dupont C."/>
            <person name="Jorgensen R."/>
            <person name="Derelle E."/>
            <person name="Rombauts S."/>
            <person name="Zhou K."/>
            <person name="Otillar R."/>
            <person name="Merchant S.S."/>
            <person name="Podell S."/>
            <person name="Gaasterland T."/>
            <person name="Napoli C."/>
            <person name="Gendler K."/>
            <person name="Manuell A."/>
            <person name="Tai V."/>
            <person name="Vallon O."/>
            <person name="Piganeau G."/>
            <person name="Jancek S."/>
            <person name="Heijde M."/>
            <person name="Jabbari K."/>
            <person name="Bowler C."/>
            <person name="Lohr M."/>
            <person name="Robbens S."/>
            <person name="Werner G."/>
            <person name="Dubchak I."/>
            <person name="Pazour G.J."/>
            <person name="Ren Q."/>
            <person name="Paulsen I."/>
            <person name="Delwiche C."/>
            <person name="Schmutz J."/>
            <person name="Rokhsar D."/>
            <person name="Van de Peer Y."/>
            <person name="Moreau H."/>
            <person name="Grigoriev I.V."/>
        </authorList>
    </citation>
    <scope>NUCLEOTIDE SEQUENCE [LARGE SCALE GENOMIC DNA]</scope>
    <source>
        <strain evidence="3 4">CCE9901</strain>
    </source>
</reference>
<feature type="region of interest" description="Disordered" evidence="1">
    <location>
        <begin position="95"/>
        <end position="116"/>
    </location>
</feature>
<dbReference type="EMBL" id="CP000588">
    <property type="protein sequence ID" value="ABO97583.1"/>
    <property type="molecule type" value="Genomic_DNA"/>
</dbReference>
<dbReference type="Gramene" id="ABO97583">
    <property type="protein sequence ID" value="ABO97583"/>
    <property type="gene ID" value="OSTLU_46284"/>
</dbReference>
<dbReference type="InterPro" id="IPR055495">
    <property type="entry name" value="CWD_DUF7067"/>
</dbReference>
<dbReference type="Proteomes" id="UP000001568">
    <property type="component" value="Chromosome 8"/>
</dbReference>